<dbReference type="GO" id="GO:0016491">
    <property type="term" value="F:oxidoreductase activity"/>
    <property type="evidence" value="ECO:0007669"/>
    <property type="project" value="InterPro"/>
</dbReference>
<dbReference type="PANTHER" id="PTHR13887:SF41">
    <property type="entry name" value="THIOREDOXIN SUPERFAMILY PROTEIN"/>
    <property type="match status" value="1"/>
</dbReference>
<accession>A0A6A8DKK7</accession>
<dbReference type="InterPro" id="IPR036249">
    <property type="entry name" value="Thioredoxin-like_sf"/>
</dbReference>
<evidence type="ECO:0000313" key="2">
    <source>
        <dbReference type="EMBL" id="MRH41782.1"/>
    </source>
</evidence>
<evidence type="ECO:0000259" key="1">
    <source>
        <dbReference type="Pfam" id="PF01323"/>
    </source>
</evidence>
<dbReference type="SUPFAM" id="SSF52833">
    <property type="entry name" value="Thioredoxin-like"/>
    <property type="match status" value="1"/>
</dbReference>
<dbReference type="EMBL" id="WJNG01000002">
    <property type="protein sequence ID" value="MRH41782.1"/>
    <property type="molecule type" value="Genomic_DNA"/>
</dbReference>
<evidence type="ECO:0000313" key="3">
    <source>
        <dbReference type="Proteomes" id="UP000799092"/>
    </source>
</evidence>
<dbReference type="PANTHER" id="PTHR13887">
    <property type="entry name" value="GLUTATHIONE S-TRANSFERASE KAPPA"/>
    <property type="match status" value="1"/>
</dbReference>
<name>A0A6A8DKK7_9BACI</name>
<dbReference type="AlphaFoldDB" id="A0A6A8DKK7"/>
<keyword evidence="3" id="KW-1185">Reference proteome</keyword>
<comment type="caution">
    <text evidence="2">The sequence shown here is derived from an EMBL/GenBank/DDBJ whole genome shotgun (WGS) entry which is preliminary data.</text>
</comment>
<dbReference type="InterPro" id="IPR001853">
    <property type="entry name" value="DSBA-like_thioredoxin_dom"/>
</dbReference>
<organism evidence="2 3">
    <name type="scientific">Aquibacillus halophilus</name>
    <dbReference type="NCBI Taxonomy" id="930132"/>
    <lineage>
        <taxon>Bacteria</taxon>
        <taxon>Bacillati</taxon>
        <taxon>Bacillota</taxon>
        <taxon>Bacilli</taxon>
        <taxon>Bacillales</taxon>
        <taxon>Bacillaceae</taxon>
        <taxon>Aquibacillus</taxon>
    </lineage>
</organism>
<feature type="domain" description="DSBA-like thioredoxin" evidence="1">
    <location>
        <begin position="4"/>
        <end position="72"/>
    </location>
</feature>
<dbReference type="Proteomes" id="UP000799092">
    <property type="component" value="Unassembled WGS sequence"/>
</dbReference>
<reference evidence="2" key="1">
    <citation type="submission" date="2019-11" db="EMBL/GenBank/DDBJ databases">
        <authorList>
            <person name="Li J."/>
        </authorList>
    </citation>
    <scope>NUCLEOTIDE SEQUENCE</scope>
    <source>
        <strain evidence="2">B6B</strain>
    </source>
</reference>
<gene>
    <name evidence="2" type="ORF">GH741_03735</name>
</gene>
<protein>
    <recommendedName>
        <fullName evidence="1">DSBA-like thioredoxin domain-containing protein</fullName>
    </recommendedName>
</protein>
<dbReference type="Gene3D" id="3.40.30.10">
    <property type="entry name" value="Glutaredoxin"/>
    <property type="match status" value="1"/>
</dbReference>
<sequence length="75" mass="8327">MNDIDTLAEIGEVIGLNPNSLREAIESHQYEQQIINETEEAQRMGVTGIPCFVSGTRGVMGAQNYDTLMQLINEE</sequence>
<proteinExistence type="predicted"/>
<dbReference type="Pfam" id="PF01323">
    <property type="entry name" value="DSBA"/>
    <property type="match status" value="1"/>
</dbReference>